<evidence type="ECO:0000256" key="5">
    <source>
        <dbReference type="ARBA" id="ARBA00023002"/>
    </source>
</evidence>
<keyword evidence="5" id="KW-0560">Oxidoreductase</keyword>
<dbReference type="Proteomes" id="UP001057753">
    <property type="component" value="Unassembled WGS sequence"/>
</dbReference>
<evidence type="ECO:0000256" key="6">
    <source>
        <dbReference type="ARBA" id="ARBA00023027"/>
    </source>
</evidence>
<keyword evidence="11" id="KW-1185">Reference proteome</keyword>
<dbReference type="EMBL" id="JABXYM010000001">
    <property type="protein sequence ID" value="MCR6095628.1"/>
    <property type="molecule type" value="Genomic_DNA"/>
</dbReference>
<keyword evidence="7" id="KW-0443">Lipid metabolism</keyword>
<keyword evidence="8" id="KW-0594">Phospholipid biosynthesis</keyword>
<evidence type="ECO:0000313" key="11">
    <source>
        <dbReference type="Proteomes" id="UP001057753"/>
    </source>
</evidence>
<evidence type="ECO:0000256" key="7">
    <source>
        <dbReference type="ARBA" id="ARBA00023098"/>
    </source>
</evidence>
<dbReference type="Pfam" id="PF13685">
    <property type="entry name" value="Fe-ADH_2"/>
    <property type="match status" value="1"/>
</dbReference>
<gene>
    <name evidence="10" type="ORF">HXA33_03655</name>
</gene>
<keyword evidence="3" id="KW-0479">Metal-binding</keyword>
<organism evidence="10 11">
    <name type="scientific">Salipaludibacillus agaradhaerens</name>
    <name type="common">Bacillus agaradhaerens</name>
    <dbReference type="NCBI Taxonomy" id="76935"/>
    <lineage>
        <taxon>Bacteria</taxon>
        <taxon>Bacillati</taxon>
        <taxon>Bacillota</taxon>
        <taxon>Bacilli</taxon>
        <taxon>Bacillales</taxon>
        <taxon>Bacillaceae</taxon>
    </lineage>
</organism>
<dbReference type="GO" id="GO:0016614">
    <property type="term" value="F:oxidoreductase activity, acting on CH-OH group of donors"/>
    <property type="evidence" value="ECO:0007669"/>
    <property type="project" value="InterPro"/>
</dbReference>
<reference evidence="10" key="1">
    <citation type="submission" date="2020-06" db="EMBL/GenBank/DDBJ databases">
        <title>Insight into the genomes of haloalkaliphilic bacilli from Kenyan soda lakes.</title>
        <authorList>
            <person name="Mwirichia R."/>
            <person name="Villamizar G.C."/>
            <person name="Poehlein A."/>
            <person name="Mugweru J."/>
            <person name="Kipnyargis A."/>
            <person name="Kiplimo D."/>
            <person name="Orwa P."/>
            <person name="Daniel R."/>
        </authorList>
    </citation>
    <scope>NUCLEOTIDE SEQUENCE</scope>
    <source>
        <strain evidence="10">B1096_S55</strain>
    </source>
</reference>
<name>A0A9Q4FYD9_SALAG</name>
<dbReference type="PANTHER" id="PTHR43616">
    <property type="entry name" value="GLYCEROL DEHYDROGENASE"/>
    <property type="match status" value="1"/>
</dbReference>
<dbReference type="RefSeq" id="WP_257820384.1">
    <property type="nucleotide sequence ID" value="NZ_JABXYM010000001.1"/>
</dbReference>
<evidence type="ECO:0000256" key="4">
    <source>
        <dbReference type="ARBA" id="ARBA00022857"/>
    </source>
</evidence>
<keyword evidence="2" id="KW-0444">Lipid biosynthesis</keyword>
<keyword evidence="4" id="KW-0521">NADP</keyword>
<keyword evidence="1" id="KW-0963">Cytoplasm</keyword>
<dbReference type="Gene3D" id="3.40.50.1970">
    <property type="match status" value="1"/>
</dbReference>
<dbReference type="SUPFAM" id="SSF56796">
    <property type="entry name" value="Dehydroquinate synthase-like"/>
    <property type="match status" value="1"/>
</dbReference>
<evidence type="ECO:0000313" key="10">
    <source>
        <dbReference type="EMBL" id="MCR6095628.1"/>
    </source>
</evidence>
<dbReference type="GO" id="GO:0046872">
    <property type="term" value="F:metal ion binding"/>
    <property type="evidence" value="ECO:0007669"/>
    <property type="project" value="UniProtKB-KW"/>
</dbReference>
<dbReference type="AlphaFoldDB" id="A0A9Q4FYD9"/>
<comment type="caution">
    <text evidence="10">The sequence shown here is derived from an EMBL/GenBank/DDBJ whole genome shotgun (WGS) entry which is preliminary data.</text>
</comment>
<dbReference type="GO" id="GO:0005829">
    <property type="term" value="C:cytosol"/>
    <property type="evidence" value="ECO:0007669"/>
    <property type="project" value="TreeGrafter"/>
</dbReference>
<dbReference type="CDD" id="cd08175">
    <property type="entry name" value="G1PDH"/>
    <property type="match status" value="1"/>
</dbReference>
<dbReference type="Gene3D" id="1.20.1090.10">
    <property type="entry name" value="Dehydroquinate synthase-like - alpha domain"/>
    <property type="match status" value="1"/>
</dbReference>
<proteinExistence type="predicted"/>
<evidence type="ECO:0000256" key="8">
    <source>
        <dbReference type="ARBA" id="ARBA00023209"/>
    </source>
</evidence>
<evidence type="ECO:0000256" key="1">
    <source>
        <dbReference type="ARBA" id="ARBA00022490"/>
    </source>
</evidence>
<keyword evidence="9" id="KW-1208">Phospholipid metabolism</keyword>
<keyword evidence="6" id="KW-0520">NAD</keyword>
<dbReference type="GO" id="GO:0008654">
    <property type="term" value="P:phospholipid biosynthetic process"/>
    <property type="evidence" value="ECO:0007669"/>
    <property type="project" value="UniProtKB-KW"/>
</dbReference>
<sequence>MTSFAQLLNKPFTCSCGRKHTISIEHIALNDRLPPLNQLCIDYLKGKKLFIVSDATIWSVMGKGVTAKFAKGGFKISHFLFDNTKVKPDEKALGQLLMNLPVDTNGLVAVGSGTITDLVRYAATITNRPFISVPSAPSMDGYASSVSSLIYNGRKTTYKGKNAFAIAGDVSIIAEAPQDLVQAGFGDIIGKKIAISDWLLSYMLNDEYYCHYAASLVKSSTDLCIRNVSAITHSQLDGIHSLMEALVLSGLAISVVGNSRPASGTEHLLAHYFESAFIKAGKAPVYHGMAVALGTLCATHFYQYVLDTSAFASLNLSEEKKHVLRDQVPSVREVETWLEGIGLSKNPLDYKIEKPLLEEALLKARYTRDRYTILSFAAEHGLLEKAVCHVMREMYV</sequence>
<dbReference type="PANTHER" id="PTHR43616:SF5">
    <property type="entry name" value="GLYCEROL DEHYDROGENASE 1"/>
    <property type="match status" value="1"/>
</dbReference>
<dbReference type="InterPro" id="IPR032837">
    <property type="entry name" value="G1PDH"/>
</dbReference>
<evidence type="ECO:0000256" key="2">
    <source>
        <dbReference type="ARBA" id="ARBA00022516"/>
    </source>
</evidence>
<evidence type="ECO:0000256" key="3">
    <source>
        <dbReference type="ARBA" id="ARBA00022723"/>
    </source>
</evidence>
<dbReference type="InterPro" id="IPR016205">
    <property type="entry name" value="Glycerol_DH"/>
</dbReference>
<protein>
    <submittedName>
        <fullName evidence="10">Sn-glycerol-1-phosphate dehydrogenase</fullName>
    </submittedName>
</protein>
<evidence type="ECO:0000256" key="9">
    <source>
        <dbReference type="ARBA" id="ARBA00023264"/>
    </source>
</evidence>
<accession>A0A9Q4FYD9</accession>